<organism evidence="1 2">
    <name type="scientific">Rotaria magnacalcarata</name>
    <dbReference type="NCBI Taxonomy" id="392030"/>
    <lineage>
        <taxon>Eukaryota</taxon>
        <taxon>Metazoa</taxon>
        <taxon>Spiralia</taxon>
        <taxon>Gnathifera</taxon>
        <taxon>Rotifera</taxon>
        <taxon>Eurotatoria</taxon>
        <taxon>Bdelloidea</taxon>
        <taxon>Philodinida</taxon>
        <taxon>Philodinidae</taxon>
        <taxon>Rotaria</taxon>
    </lineage>
</organism>
<comment type="caution">
    <text evidence="1">The sequence shown here is derived from an EMBL/GenBank/DDBJ whole genome shotgun (WGS) entry which is preliminary data.</text>
</comment>
<accession>A0A8S3EC66</accession>
<dbReference type="AlphaFoldDB" id="A0A8S3EC66"/>
<reference evidence="1" key="1">
    <citation type="submission" date="2021-02" db="EMBL/GenBank/DDBJ databases">
        <authorList>
            <person name="Nowell W R."/>
        </authorList>
    </citation>
    <scope>NUCLEOTIDE SEQUENCE</scope>
</reference>
<feature type="non-terminal residue" evidence="1">
    <location>
        <position position="1"/>
    </location>
</feature>
<dbReference type="EMBL" id="CAJOBI010230304">
    <property type="protein sequence ID" value="CAF5062872.1"/>
    <property type="molecule type" value="Genomic_DNA"/>
</dbReference>
<evidence type="ECO:0000313" key="1">
    <source>
        <dbReference type="EMBL" id="CAF5062872.1"/>
    </source>
</evidence>
<sequence length="26" mass="3171">SQNPTKIKDTILRWCQDLTQYYKVNN</sequence>
<dbReference type="Proteomes" id="UP000676336">
    <property type="component" value="Unassembled WGS sequence"/>
</dbReference>
<gene>
    <name evidence="1" type="ORF">SMN809_LOCUS59861</name>
</gene>
<protein>
    <submittedName>
        <fullName evidence="1">Uncharacterized protein</fullName>
    </submittedName>
</protein>
<name>A0A8S3EC66_9BILA</name>
<evidence type="ECO:0000313" key="2">
    <source>
        <dbReference type="Proteomes" id="UP000676336"/>
    </source>
</evidence>
<proteinExistence type="predicted"/>